<name>A0ABY3Z607_STRRM</name>
<evidence type="ECO:0000256" key="1">
    <source>
        <dbReference type="SAM" id="MobiDB-lite"/>
    </source>
</evidence>
<sequence length="401" mass="41833">MRAFADAYETMARSGSSSTPGSECTSVTAKTVSEARTEAGSGRTTRPWRVVVTGATGFIGSAVLRELLRTDPASSPSTHPDSAPTPSPRPLHIRAASRKPAAASDPTTDPRLDWARADLADPASLRGLCEGADVLLHLASDIGRDAEHCELVNVLGTAALVDEAVRAGVGRIVHLSTAAVYGAGPHSGLDVDEIPPAPVSAASRTRLAAEQPVLAAGGTVLRPGLVLGAGDRWVVPALAELLGRVPARWDGGRGLLSVVAVEDLARLFVRLALGPYGTSGTPGTSGAPASSGIPRGIHHASHPTPVSNGDLMDTLLAHDVFPDAPAALPDLSWADCLQRLEATPGRVSERQFALLARDHWYRSEEVWTAAACDPGPGPLARLADSADWYRAHLRARLQTRA</sequence>
<keyword evidence="3" id="KW-0456">Lyase</keyword>
<dbReference type="Pfam" id="PF01370">
    <property type="entry name" value="Epimerase"/>
    <property type="match status" value="1"/>
</dbReference>
<feature type="region of interest" description="Disordered" evidence="1">
    <location>
        <begin position="1"/>
        <end position="44"/>
    </location>
</feature>
<proteinExistence type="predicted"/>
<dbReference type="Gene3D" id="3.40.50.720">
    <property type="entry name" value="NAD(P)-binding Rossmann-like Domain"/>
    <property type="match status" value="1"/>
</dbReference>
<feature type="compositionally biased region" description="Low complexity" evidence="1">
    <location>
        <begin position="279"/>
        <end position="292"/>
    </location>
</feature>
<evidence type="ECO:0000259" key="2">
    <source>
        <dbReference type="Pfam" id="PF01370"/>
    </source>
</evidence>
<keyword evidence="4" id="KW-1185">Reference proteome</keyword>
<gene>
    <name evidence="3" type="primary">strE6</name>
    <name evidence="3" type="ORF">SRIMR7_23790</name>
</gene>
<dbReference type="PANTHER" id="PTHR43245">
    <property type="entry name" value="BIFUNCTIONAL POLYMYXIN RESISTANCE PROTEIN ARNA"/>
    <property type="match status" value="1"/>
</dbReference>
<dbReference type="SUPFAM" id="SSF51735">
    <property type="entry name" value="NAD(P)-binding Rossmann-fold domains"/>
    <property type="match status" value="1"/>
</dbReference>
<dbReference type="GO" id="GO:0008460">
    <property type="term" value="F:dTDP-glucose 4,6-dehydratase activity"/>
    <property type="evidence" value="ECO:0007669"/>
    <property type="project" value="UniProtKB-EC"/>
</dbReference>
<accession>A0ABY3Z607</accession>
<feature type="region of interest" description="Disordered" evidence="1">
    <location>
        <begin position="279"/>
        <end position="304"/>
    </location>
</feature>
<reference evidence="3 4" key="1">
    <citation type="submission" date="2022-03" db="EMBL/GenBank/DDBJ databases">
        <title>Complete genome of Streptomyces rimosus ssp. rimosus R7 (=ATCC 10970).</title>
        <authorList>
            <person name="Beganovic S."/>
            <person name="Ruckert C."/>
            <person name="Busche T."/>
            <person name="Kalinowski J."/>
            <person name="Wittmann C."/>
        </authorList>
    </citation>
    <scope>NUCLEOTIDE SEQUENCE [LARGE SCALE GENOMIC DNA]</scope>
    <source>
        <strain evidence="3 4">R7</strain>
    </source>
</reference>
<feature type="region of interest" description="Disordered" evidence="1">
    <location>
        <begin position="71"/>
        <end position="111"/>
    </location>
</feature>
<feature type="compositionally biased region" description="Polar residues" evidence="1">
    <location>
        <begin position="13"/>
        <end position="31"/>
    </location>
</feature>
<dbReference type="EC" id="4.2.1.46" evidence="3"/>
<dbReference type="InterPro" id="IPR036291">
    <property type="entry name" value="NAD(P)-bd_dom_sf"/>
</dbReference>
<evidence type="ECO:0000313" key="4">
    <source>
        <dbReference type="Proteomes" id="UP000829494"/>
    </source>
</evidence>
<evidence type="ECO:0000313" key="3">
    <source>
        <dbReference type="EMBL" id="UNZ05183.1"/>
    </source>
</evidence>
<dbReference type="InterPro" id="IPR001509">
    <property type="entry name" value="Epimerase_deHydtase"/>
</dbReference>
<dbReference type="Proteomes" id="UP000829494">
    <property type="component" value="Chromosome"/>
</dbReference>
<feature type="domain" description="NAD-dependent epimerase/dehydratase" evidence="2">
    <location>
        <begin position="50"/>
        <end position="272"/>
    </location>
</feature>
<dbReference type="EMBL" id="CP094298">
    <property type="protein sequence ID" value="UNZ05183.1"/>
    <property type="molecule type" value="Genomic_DNA"/>
</dbReference>
<protein>
    <submittedName>
        <fullName evidence="3">dTDP-glucose 4,6-dehydratase</fullName>
        <ecNumber evidence="3">4.2.1.46</ecNumber>
    </submittedName>
</protein>
<dbReference type="InterPro" id="IPR050177">
    <property type="entry name" value="Lipid_A_modif_metabolic_enz"/>
</dbReference>
<organism evidence="3 4">
    <name type="scientific">Streptomyces rimosus subsp. rimosus</name>
    <dbReference type="NCBI Taxonomy" id="132474"/>
    <lineage>
        <taxon>Bacteria</taxon>
        <taxon>Bacillati</taxon>
        <taxon>Actinomycetota</taxon>
        <taxon>Actinomycetes</taxon>
        <taxon>Kitasatosporales</taxon>
        <taxon>Streptomycetaceae</taxon>
        <taxon>Streptomyces</taxon>
    </lineage>
</organism>